<dbReference type="PANTHER" id="PTHR19818">
    <property type="entry name" value="ZINC FINGER PROTEIN ZIC AND GLI"/>
    <property type="match status" value="1"/>
</dbReference>
<dbReference type="InterPro" id="IPR013087">
    <property type="entry name" value="Znf_C2H2_type"/>
</dbReference>
<reference evidence="8 9" key="1">
    <citation type="submission" date="2021-06" db="EMBL/GenBank/DDBJ databases">
        <title>Caerostris darwini draft genome.</title>
        <authorList>
            <person name="Kono N."/>
            <person name="Arakawa K."/>
        </authorList>
    </citation>
    <scope>NUCLEOTIDE SEQUENCE [LARGE SCALE GENOMIC DNA]</scope>
</reference>
<dbReference type="SUPFAM" id="SSF57667">
    <property type="entry name" value="beta-beta-alpha zinc fingers"/>
    <property type="match status" value="3"/>
</dbReference>
<accession>A0AAV4QVK0</accession>
<feature type="region of interest" description="Disordered" evidence="6">
    <location>
        <begin position="785"/>
        <end position="805"/>
    </location>
</feature>
<dbReference type="InterPro" id="IPR036236">
    <property type="entry name" value="Znf_C2H2_sf"/>
</dbReference>
<keyword evidence="2" id="KW-0677">Repeat</keyword>
<dbReference type="Proteomes" id="UP001054837">
    <property type="component" value="Unassembled WGS sequence"/>
</dbReference>
<dbReference type="GO" id="GO:0000981">
    <property type="term" value="F:DNA-binding transcription factor activity, RNA polymerase II-specific"/>
    <property type="evidence" value="ECO:0007669"/>
    <property type="project" value="TreeGrafter"/>
</dbReference>
<feature type="region of interest" description="Disordered" evidence="6">
    <location>
        <begin position="896"/>
        <end position="933"/>
    </location>
</feature>
<evidence type="ECO:0000256" key="6">
    <source>
        <dbReference type="SAM" id="MobiDB-lite"/>
    </source>
</evidence>
<dbReference type="InterPro" id="IPR050329">
    <property type="entry name" value="GLI_C2H2-zinc-finger"/>
</dbReference>
<gene>
    <name evidence="8" type="primary">SCAF4</name>
    <name evidence="8" type="ORF">CDAR_450131</name>
</gene>
<organism evidence="8 9">
    <name type="scientific">Caerostris darwini</name>
    <dbReference type="NCBI Taxonomy" id="1538125"/>
    <lineage>
        <taxon>Eukaryota</taxon>
        <taxon>Metazoa</taxon>
        <taxon>Ecdysozoa</taxon>
        <taxon>Arthropoda</taxon>
        <taxon>Chelicerata</taxon>
        <taxon>Arachnida</taxon>
        <taxon>Araneae</taxon>
        <taxon>Araneomorphae</taxon>
        <taxon>Entelegynae</taxon>
        <taxon>Araneoidea</taxon>
        <taxon>Araneidae</taxon>
        <taxon>Caerostris</taxon>
    </lineage>
</organism>
<dbReference type="GO" id="GO:0008270">
    <property type="term" value="F:zinc ion binding"/>
    <property type="evidence" value="ECO:0007669"/>
    <property type="project" value="UniProtKB-KW"/>
</dbReference>
<evidence type="ECO:0000256" key="4">
    <source>
        <dbReference type="ARBA" id="ARBA00022833"/>
    </source>
</evidence>
<feature type="region of interest" description="Disordered" evidence="6">
    <location>
        <begin position="730"/>
        <end position="767"/>
    </location>
</feature>
<dbReference type="GO" id="GO:0000978">
    <property type="term" value="F:RNA polymerase II cis-regulatory region sequence-specific DNA binding"/>
    <property type="evidence" value="ECO:0007669"/>
    <property type="project" value="TreeGrafter"/>
</dbReference>
<comment type="caution">
    <text evidence="8">The sequence shown here is derived from an EMBL/GenBank/DDBJ whole genome shotgun (WGS) entry which is preliminary data.</text>
</comment>
<sequence>MAKSEIYAVPILATCIALNGMDMIENFLLCDESVEELMLNDISNDYSVLLGKNEFFPTVQSCEPPSFFPTSAFLHPNSHIEEGNDNGKSVYKCGWDTCDKCLLGWKDLMQHINISHIHRDGSSLYRCHWNGCVLRGKTIKDRNVMLLHIRTHARQKHHGYEICGNMFSKPDNLQTHMNCNTSMDMIENFILSDESVERLMLIDVSNDYSVLIGKNEFFSTVQSCEPPSFFPTSAFLPDPNSHIEEGNDNEKSVYKCGWNTCDKCFLGWKDLMQHINISHIHRDGSFLYRCHWNGCVLQGKTIKDRNVMLLHIRAHVRQKHHGYEICGEKFSKPDNLQTHMKCKTKNVESSEINSTEKIYVRCDSSDPTRTKLCDVTSSSLIKSPLVFSILRTHGVLQIELGENRPLYDVNDENKLCSIDKSCKQPSFRSVSSIQPNPRNDCPIDDDDKKRVYNCGWDTCDKCFHYLNDLVHHVKTSHLHNLQKDESSLYRCKWHGCARQGEAYNFRWRLIRHVETHIYAKAYECEVCGKQYSSQYSLRKHFRHHADLLPSQVLVTQVPMGIPPPNPMLMVPPLVQRNHPNLTSSLTSIKNAVGESTISSLAGDATPTGEDGASVSSPGFIQKSVSSSVSSASVNSTPAFQFGPLMNLHNSNRLHVPPPVSTSGSPTPYPSPHELDFNFPPPGMRPPNMSTNSQMLWMQKHCGPPFTKSDSMQSRPGPGMPPHMFNSRPPFHGLPSQNSPMKNNNKDMGRRPGEMKSSVNKSPMHPDKMPQEMVICTDIESSMDRDYSHNEMKGPRFPGAIEFPPRMPMNGHRMRSSMGLMQGPHFPPGMPMGSPFPPHMGGPRGPGMHPGLRLEMEFPSFVGGPRGPRMPGLEDFEGPPFDQDRHFFHEINRDQWITSESLEGNSRQAPRNHDRQVDHMLDIEKRDRPSYLSN</sequence>
<dbReference type="EMBL" id="BPLQ01004987">
    <property type="protein sequence ID" value="GIY12116.1"/>
    <property type="molecule type" value="Genomic_DNA"/>
</dbReference>
<proteinExistence type="predicted"/>
<dbReference type="AlphaFoldDB" id="A0AAV4QVK0"/>
<dbReference type="Gene3D" id="3.30.160.60">
    <property type="entry name" value="Classic Zinc Finger"/>
    <property type="match status" value="6"/>
</dbReference>
<feature type="compositionally biased region" description="Basic and acidic residues" evidence="6">
    <location>
        <begin position="910"/>
        <end position="933"/>
    </location>
</feature>
<evidence type="ECO:0000313" key="8">
    <source>
        <dbReference type="EMBL" id="GIY12116.1"/>
    </source>
</evidence>
<dbReference type="SMART" id="SM00355">
    <property type="entry name" value="ZnF_C2H2"/>
    <property type="match status" value="8"/>
</dbReference>
<evidence type="ECO:0000256" key="1">
    <source>
        <dbReference type="ARBA" id="ARBA00022723"/>
    </source>
</evidence>
<dbReference type="Pfam" id="PF13912">
    <property type="entry name" value="zf-C2H2_6"/>
    <property type="match status" value="1"/>
</dbReference>
<keyword evidence="9" id="KW-1185">Reference proteome</keyword>
<evidence type="ECO:0000256" key="3">
    <source>
        <dbReference type="ARBA" id="ARBA00022771"/>
    </source>
</evidence>
<dbReference type="PROSITE" id="PS00028">
    <property type="entry name" value="ZINC_FINGER_C2H2_1"/>
    <property type="match status" value="4"/>
</dbReference>
<evidence type="ECO:0000313" key="9">
    <source>
        <dbReference type="Proteomes" id="UP001054837"/>
    </source>
</evidence>
<dbReference type="PROSITE" id="PS50157">
    <property type="entry name" value="ZINC_FINGER_C2H2_2"/>
    <property type="match status" value="3"/>
</dbReference>
<evidence type="ECO:0000256" key="2">
    <source>
        <dbReference type="ARBA" id="ARBA00022737"/>
    </source>
</evidence>
<evidence type="ECO:0000256" key="5">
    <source>
        <dbReference type="PROSITE-ProRule" id="PRU00042"/>
    </source>
</evidence>
<feature type="domain" description="C2H2-type" evidence="7">
    <location>
        <begin position="522"/>
        <end position="549"/>
    </location>
</feature>
<keyword evidence="1" id="KW-0479">Metal-binding</keyword>
<keyword evidence="4" id="KW-0862">Zinc</keyword>
<feature type="domain" description="C2H2-type" evidence="7">
    <location>
        <begin position="452"/>
        <end position="484"/>
    </location>
</feature>
<evidence type="ECO:0000259" key="7">
    <source>
        <dbReference type="PROSITE" id="PS50157"/>
    </source>
</evidence>
<dbReference type="GO" id="GO:0045944">
    <property type="term" value="P:positive regulation of transcription by RNA polymerase II"/>
    <property type="evidence" value="ECO:0007669"/>
    <property type="project" value="UniProtKB-ARBA"/>
</dbReference>
<feature type="domain" description="C2H2-type" evidence="7">
    <location>
        <begin position="254"/>
        <end position="284"/>
    </location>
</feature>
<feature type="compositionally biased region" description="Basic and acidic residues" evidence="6">
    <location>
        <begin position="743"/>
        <end position="753"/>
    </location>
</feature>
<protein>
    <recommendedName>
        <fullName evidence="7">C2H2-type domain-containing protein</fullName>
    </recommendedName>
</protein>
<feature type="compositionally biased region" description="Polar residues" evidence="6">
    <location>
        <begin position="896"/>
        <end position="908"/>
    </location>
</feature>
<name>A0AAV4QVK0_9ARAC</name>
<keyword evidence="3 5" id="KW-0863">Zinc-finger</keyword>
<dbReference type="GO" id="GO:0005634">
    <property type="term" value="C:nucleus"/>
    <property type="evidence" value="ECO:0007669"/>
    <property type="project" value="UniProtKB-ARBA"/>
</dbReference>
<dbReference type="PANTHER" id="PTHR19818:SF139">
    <property type="entry name" value="PAIR-RULE PROTEIN ODD-PAIRED"/>
    <property type="match status" value="1"/>
</dbReference>